<dbReference type="OrthoDB" id="3211555at2"/>
<dbReference type="Proteomes" id="UP000322159">
    <property type="component" value="Chromosome"/>
</dbReference>
<dbReference type="InterPro" id="IPR007627">
    <property type="entry name" value="RNA_pol_sigma70_r2"/>
</dbReference>
<evidence type="ECO:0000256" key="5">
    <source>
        <dbReference type="ARBA" id="ARBA00023163"/>
    </source>
</evidence>
<accession>A0A5C1Y7X4</accession>
<dbReference type="InterPro" id="IPR032710">
    <property type="entry name" value="NTF2-like_dom_sf"/>
</dbReference>
<dbReference type="Gene3D" id="1.10.10.10">
    <property type="entry name" value="Winged helix-like DNA-binding domain superfamily/Winged helix DNA-binding domain"/>
    <property type="match status" value="1"/>
</dbReference>
<dbReference type="EMBL" id="CP043504">
    <property type="protein sequence ID" value="QEO09826.1"/>
    <property type="molecule type" value="Genomic_DNA"/>
</dbReference>
<dbReference type="PANTHER" id="PTHR30173:SF36">
    <property type="entry name" value="ECF RNA POLYMERASE SIGMA FACTOR SIGJ"/>
    <property type="match status" value="1"/>
</dbReference>
<proteinExistence type="inferred from homology"/>
<dbReference type="RefSeq" id="WP_149325245.1">
    <property type="nucleotide sequence ID" value="NZ_CP043504.1"/>
</dbReference>
<dbReference type="SUPFAM" id="SSF54427">
    <property type="entry name" value="NTF2-like"/>
    <property type="match status" value="1"/>
</dbReference>
<protein>
    <submittedName>
        <fullName evidence="8">RNA polymerase sigma-70 factor</fullName>
    </submittedName>
</protein>
<evidence type="ECO:0000259" key="7">
    <source>
        <dbReference type="Pfam" id="PF08281"/>
    </source>
</evidence>
<evidence type="ECO:0000313" key="9">
    <source>
        <dbReference type="Proteomes" id="UP000322159"/>
    </source>
</evidence>
<dbReference type="AlphaFoldDB" id="A0A5C1Y7X4"/>
<dbReference type="Pfam" id="PF04542">
    <property type="entry name" value="Sigma70_r2"/>
    <property type="match status" value="1"/>
</dbReference>
<dbReference type="InterPro" id="IPR014303">
    <property type="entry name" value="RNA_pol_sigma-70_ECF"/>
</dbReference>
<keyword evidence="3" id="KW-0805">Transcription regulation</keyword>
<keyword evidence="9" id="KW-1185">Reference proteome</keyword>
<dbReference type="InterPro" id="IPR014284">
    <property type="entry name" value="RNA_pol_sigma-70_dom"/>
</dbReference>
<dbReference type="NCBIfam" id="TIGR02937">
    <property type="entry name" value="sigma70-ECF"/>
    <property type="match status" value="1"/>
</dbReference>
<dbReference type="Gene3D" id="3.10.450.50">
    <property type="match status" value="1"/>
</dbReference>
<gene>
    <name evidence="8" type="ORF">FLP23_07285</name>
</gene>
<evidence type="ECO:0000256" key="2">
    <source>
        <dbReference type="ARBA" id="ARBA00011344"/>
    </source>
</evidence>
<dbReference type="Gene3D" id="1.10.1740.10">
    <property type="match status" value="1"/>
</dbReference>
<dbReference type="InterPro" id="IPR013249">
    <property type="entry name" value="RNA_pol_sigma70_r4_t2"/>
</dbReference>
<sequence>MTSDAHLATFEKVRPRLFGIAYRMLGTVAEAEDLVQEAWLRWQRADRDAVREPAAFLATTVTRLALTELDSARARRESYVGPWLPEPVDTAADPALGAERAEALSFAVLTLLERLTPAERAAYVLHEAFDYPYRRIAEVLETSEANARQLASRARGHLTTARTAEVSPAERERLLTAFIAAAQRGDLDALEAVLTEDVVALSDGGGFVLAARKPVVGRDRVGRFLLGVLEKFAYDLDNVPAQYNGGLAFVGLREGAPAAVWTVDIGPDGIRGFYNVMNPAKLSRIEAPSGLSR</sequence>
<dbReference type="GO" id="GO:0003677">
    <property type="term" value="F:DNA binding"/>
    <property type="evidence" value="ECO:0007669"/>
    <property type="project" value="InterPro"/>
</dbReference>
<feature type="domain" description="RNA polymerase sigma factor 70 region 4 type 2" evidence="7">
    <location>
        <begin position="107"/>
        <end position="158"/>
    </location>
</feature>
<evidence type="ECO:0000256" key="1">
    <source>
        <dbReference type="ARBA" id="ARBA00010641"/>
    </source>
</evidence>
<evidence type="ECO:0000259" key="6">
    <source>
        <dbReference type="Pfam" id="PF04542"/>
    </source>
</evidence>
<dbReference type="PANTHER" id="PTHR30173">
    <property type="entry name" value="SIGMA 19 FACTOR"/>
    <property type="match status" value="1"/>
</dbReference>
<organism evidence="8 9">
    <name type="scientific">Protaetiibacter larvae</name>
    <dbReference type="NCBI Taxonomy" id="2592654"/>
    <lineage>
        <taxon>Bacteria</taxon>
        <taxon>Bacillati</taxon>
        <taxon>Actinomycetota</taxon>
        <taxon>Actinomycetes</taxon>
        <taxon>Micrococcales</taxon>
        <taxon>Microbacteriaceae</taxon>
        <taxon>Protaetiibacter</taxon>
    </lineage>
</organism>
<comment type="similarity">
    <text evidence="1">Belongs to the sigma-70 factor family. ECF subfamily.</text>
</comment>
<dbReference type="NCBIfam" id="NF007214">
    <property type="entry name" value="PRK09636.1"/>
    <property type="match status" value="1"/>
</dbReference>
<keyword evidence="5" id="KW-0804">Transcription</keyword>
<dbReference type="SUPFAM" id="SSF88946">
    <property type="entry name" value="Sigma2 domain of RNA polymerase sigma factors"/>
    <property type="match status" value="1"/>
</dbReference>
<reference evidence="8 9" key="1">
    <citation type="submission" date="2019-09" db="EMBL/GenBank/DDBJ databases">
        <title>Genome sequencing of strain KACC 19322.</title>
        <authorList>
            <person name="Heo J."/>
            <person name="Kim S.-J."/>
            <person name="Kim J.-S."/>
            <person name="Hong S.-B."/>
            <person name="Kwon S.-W."/>
        </authorList>
    </citation>
    <scope>NUCLEOTIDE SEQUENCE [LARGE SCALE GENOMIC DNA]</scope>
    <source>
        <strain evidence="8 9">KACC 19322</strain>
    </source>
</reference>
<feature type="domain" description="RNA polymerase sigma-70 region 2" evidence="6">
    <location>
        <begin position="10"/>
        <end position="73"/>
    </location>
</feature>
<dbReference type="InterPro" id="IPR052704">
    <property type="entry name" value="ECF_Sigma-70_Domain"/>
</dbReference>
<dbReference type="Pfam" id="PF08281">
    <property type="entry name" value="Sigma70_r4_2"/>
    <property type="match status" value="1"/>
</dbReference>
<dbReference type="KEGG" id="lyk:FLP23_07285"/>
<evidence type="ECO:0000256" key="3">
    <source>
        <dbReference type="ARBA" id="ARBA00023015"/>
    </source>
</evidence>
<dbReference type="GO" id="GO:0006352">
    <property type="term" value="P:DNA-templated transcription initiation"/>
    <property type="evidence" value="ECO:0007669"/>
    <property type="project" value="InterPro"/>
</dbReference>
<dbReference type="NCBIfam" id="TIGR02957">
    <property type="entry name" value="SigX4"/>
    <property type="match status" value="1"/>
</dbReference>
<dbReference type="InterPro" id="IPR013324">
    <property type="entry name" value="RNA_pol_sigma_r3/r4-like"/>
</dbReference>
<keyword evidence="4" id="KW-0731">Sigma factor</keyword>
<comment type="subunit">
    <text evidence="2">Interacts transiently with the RNA polymerase catalytic core formed by RpoA, RpoB, RpoC and RpoZ (2 alpha, 1 beta, 1 beta' and 1 omega subunit) to form the RNA polymerase holoenzyme that can initiate transcription.</text>
</comment>
<dbReference type="SUPFAM" id="SSF88659">
    <property type="entry name" value="Sigma3 and sigma4 domains of RNA polymerase sigma factors"/>
    <property type="match status" value="1"/>
</dbReference>
<evidence type="ECO:0000256" key="4">
    <source>
        <dbReference type="ARBA" id="ARBA00023082"/>
    </source>
</evidence>
<dbReference type="GO" id="GO:0016987">
    <property type="term" value="F:sigma factor activity"/>
    <property type="evidence" value="ECO:0007669"/>
    <property type="project" value="UniProtKB-KW"/>
</dbReference>
<dbReference type="InterPro" id="IPR013325">
    <property type="entry name" value="RNA_pol_sigma_r2"/>
</dbReference>
<evidence type="ECO:0000313" key="8">
    <source>
        <dbReference type="EMBL" id="QEO09826.1"/>
    </source>
</evidence>
<name>A0A5C1Y7X4_9MICO</name>
<dbReference type="InterPro" id="IPR036388">
    <property type="entry name" value="WH-like_DNA-bd_sf"/>
</dbReference>